<sequence length="174" mass="18293">MNKYAYYACMACCLLTTATADAHDGRVYVTGTITDNTCTLSPDSENINVEMGSVSNRQFYHAGDGSAWQPFAIDLQNCGSTVSGVTVSFSGTANQRNTDLLALIDAADDATGIGIGLYDQDKHLIPPGQTSEVIALSPGQTSAHLQFYARYVADGSAVTAGKANASATFILAYE</sequence>
<feature type="chain" id="PRO_5026712180" evidence="1">
    <location>
        <begin position="23"/>
        <end position="174"/>
    </location>
</feature>
<accession>A0A6N2YC35</accession>
<feature type="signal peptide" evidence="1">
    <location>
        <begin position="1"/>
        <end position="22"/>
    </location>
</feature>
<dbReference type="AlphaFoldDB" id="A0A6N2YC35"/>
<dbReference type="InterPro" id="IPR000259">
    <property type="entry name" value="Adhesion_dom_fimbrial"/>
</dbReference>
<proteinExistence type="predicted"/>
<dbReference type="Pfam" id="PF00419">
    <property type="entry name" value="Fimbrial"/>
    <property type="match status" value="1"/>
</dbReference>
<organism evidence="3">
    <name type="scientific">Klebsiella oxytoca</name>
    <dbReference type="NCBI Taxonomy" id="571"/>
    <lineage>
        <taxon>Bacteria</taxon>
        <taxon>Pseudomonadati</taxon>
        <taxon>Pseudomonadota</taxon>
        <taxon>Gammaproteobacteria</taxon>
        <taxon>Enterobacterales</taxon>
        <taxon>Enterobacteriaceae</taxon>
        <taxon>Klebsiella/Raoultella group</taxon>
        <taxon>Klebsiella</taxon>
    </lineage>
</organism>
<gene>
    <name evidence="3" type="primary">ycbV_2</name>
    <name evidence="3" type="ORF">KOLFYP65_03030</name>
</gene>
<dbReference type="GO" id="GO:0009289">
    <property type="term" value="C:pilus"/>
    <property type="evidence" value="ECO:0007669"/>
    <property type="project" value="InterPro"/>
</dbReference>
<evidence type="ECO:0000256" key="1">
    <source>
        <dbReference type="SAM" id="SignalP"/>
    </source>
</evidence>
<dbReference type="InterPro" id="IPR008966">
    <property type="entry name" value="Adhesion_dom_sf"/>
</dbReference>
<evidence type="ECO:0000313" key="3">
    <source>
        <dbReference type="EMBL" id="VYT64401.1"/>
    </source>
</evidence>
<protein>
    <submittedName>
        <fullName evidence="3">Putative fimbrial-like protein YcbV</fullName>
    </submittedName>
</protein>
<evidence type="ECO:0000259" key="2">
    <source>
        <dbReference type="Pfam" id="PF00419"/>
    </source>
</evidence>
<dbReference type="InterPro" id="IPR050263">
    <property type="entry name" value="Bact_Fimbrial_Adh_Pro"/>
</dbReference>
<dbReference type="PANTHER" id="PTHR33420:SF25">
    <property type="entry name" value="PROTEIN FIMF"/>
    <property type="match status" value="1"/>
</dbReference>
<dbReference type="InterPro" id="IPR036937">
    <property type="entry name" value="Adhesion_dom_fimbrial_sf"/>
</dbReference>
<dbReference type="PANTHER" id="PTHR33420">
    <property type="entry name" value="FIMBRIAL SUBUNIT ELFA-RELATED"/>
    <property type="match status" value="1"/>
</dbReference>
<name>A0A6N2YC35_KLEOX</name>
<keyword evidence="1" id="KW-0732">Signal</keyword>
<dbReference type="NCBIfam" id="NF011738">
    <property type="entry name" value="PRK15191.1"/>
    <property type="match status" value="1"/>
</dbReference>
<dbReference type="GO" id="GO:0043709">
    <property type="term" value="P:cell adhesion involved in single-species biofilm formation"/>
    <property type="evidence" value="ECO:0007669"/>
    <property type="project" value="TreeGrafter"/>
</dbReference>
<dbReference type="SUPFAM" id="SSF49401">
    <property type="entry name" value="Bacterial adhesins"/>
    <property type="match status" value="1"/>
</dbReference>
<dbReference type="EMBL" id="CACRTM010000013">
    <property type="protein sequence ID" value="VYT64401.1"/>
    <property type="molecule type" value="Genomic_DNA"/>
</dbReference>
<reference evidence="3" key="1">
    <citation type="submission" date="2019-11" db="EMBL/GenBank/DDBJ databases">
        <authorList>
            <person name="Feng L."/>
        </authorList>
    </citation>
    <scope>NUCLEOTIDE SEQUENCE</scope>
    <source>
        <strain evidence="3">KOxytocaLFYP65</strain>
    </source>
</reference>
<feature type="domain" description="Fimbrial-type adhesion" evidence="2">
    <location>
        <begin position="28"/>
        <end position="173"/>
    </location>
</feature>
<dbReference type="Gene3D" id="2.60.40.1090">
    <property type="entry name" value="Fimbrial-type adhesion domain"/>
    <property type="match status" value="1"/>
</dbReference>